<reference evidence="12" key="1">
    <citation type="journal article" date="2020" name="Stud. Mycol.">
        <title>101 Dothideomycetes genomes: a test case for predicting lifestyles and emergence of pathogens.</title>
        <authorList>
            <person name="Haridas S."/>
            <person name="Albert R."/>
            <person name="Binder M."/>
            <person name="Bloem J."/>
            <person name="Labutti K."/>
            <person name="Salamov A."/>
            <person name="Andreopoulos B."/>
            <person name="Baker S."/>
            <person name="Barry K."/>
            <person name="Bills G."/>
            <person name="Bluhm B."/>
            <person name="Cannon C."/>
            <person name="Castanera R."/>
            <person name="Culley D."/>
            <person name="Daum C."/>
            <person name="Ezra D."/>
            <person name="Gonzalez J."/>
            <person name="Henrissat B."/>
            <person name="Kuo A."/>
            <person name="Liang C."/>
            <person name="Lipzen A."/>
            <person name="Lutzoni F."/>
            <person name="Magnuson J."/>
            <person name="Mondo S."/>
            <person name="Nolan M."/>
            <person name="Ohm R."/>
            <person name="Pangilinan J."/>
            <person name="Park H.-J."/>
            <person name="Ramirez L."/>
            <person name="Alfaro M."/>
            <person name="Sun H."/>
            <person name="Tritt A."/>
            <person name="Yoshinaga Y."/>
            <person name="Zwiers L.-H."/>
            <person name="Turgeon B."/>
            <person name="Goodwin S."/>
            <person name="Spatafora J."/>
            <person name="Crous P."/>
            <person name="Grigoriev I."/>
        </authorList>
    </citation>
    <scope>NUCLEOTIDE SEQUENCE</scope>
    <source>
        <strain evidence="12">ATCC 16933</strain>
    </source>
</reference>
<feature type="region of interest" description="Disordered" evidence="9">
    <location>
        <begin position="718"/>
        <end position="742"/>
    </location>
</feature>
<evidence type="ECO:0000256" key="6">
    <source>
        <dbReference type="ARBA" id="ARBA00022840"/>
    </source>
</evidence>
<keyword evidence="5" id="KW-0347">Helicase</keyword>
<dbReference type="SUPFAM" id="SSF52540">
    <property type="entry name" value="P-loop containing nucleoside triphosphate hydrolases"/>
    <property type="match status" value="2"/>
</dbReference>
<dbReference type="InterPro" id="IPR056026">
    <property type="entry name" value="DUF7607"/>
</dbReference>
<dbReference type="Proteomes" id="UP000799766">
    <property type="component" value="Unassembled WGS sequence"/>
</dbReference>
<evidence type="ECO:0000259" key="11">
    <source>
        <dbReference type="PROSITE" id="PS51194"/>
    </source>
</evidence>
<dbReference type="SMART" id="SM00490">
    <property type="entry name" value="HELICc"/>
    <property type="match status" value="1"/>
</dbReference>
<sequence>MAGPVDPWDWTVDDLVANLCKSRRLWQGRPSSILPDPIALEHSLRENSMDGATMLSYVDDSIIREVLGVRPFAMRGAVRYAIEKLRSASHKYAEYTENQRSANAQDGYLSSHSATTHPDPHPNDPASSVPHEDNKSLPPLDDDSDTESFSASVWEEIQRDIEEDEEVKTQVERETLTSDEVEDIIDRKIEELVEAWKRKKLPLREKGAWSLWKRSRHPQSRSKLQKYFAQEVERLNERLARLRKGILDELWRKATDLERQGEIFEETIYQREDCVWRLSVLAQKTAPQRRNRPLKTITSRRQANPRENAEDSEELGSDSVASTDDNPEDFIEPDEDRIEMDVDIPSLVDKTLTNGEFSQPHQHPTVAHSSSPQIKESPSHQVEVKSSDPVTIIDLTSDRGNETDKASQSGTAATSHASMAIPAMASTSEVAKWAWSELEEKNDPLIQNWLNELRSWVPVPYEENIGHICHVDADQTVSERIRTVDSWCSSKGILMMSYDMFRILVSRKDKQKDKSREDDKTLTEISRQLLNGPDVVVADEAHFLKNPGSNISQYASQIRTKSRIALTGSPLSNSLREYYAMINWIAPGYLGNPIEFKAKYQEPIEMGLYKDSSHADWRYALKSLRILEKNIGPKLDRKDFADVESQLPRKVEFVLTVPFHDVQREAYKRFVECQEAGIMTQKTINLATLWAWLTAISLLVNHPFIFLEKLKDRHSQALRAEGSRENSDDEIPANPDQQEENPSIWKSILADDAIDQQIRALQTISDLKDPRFSPKMALLLQIVRLSKEAGDKVLVFSHSIPTLNYIEALLQRESELIYERLDGKTKVSDRQNMANNFNEGRVDLFLISTRAGGQGFNLQGANRVVIFDFAFNPGWETQAIGRAYRITQKKPVFVYRFIAGEGYEAELYKTAAYKTQLAYRVVDKINPVRASSKPSDYLFSPRPIKKNDVQGLRGKDPKVLDKLLDSAGSLIFDLATTDTLREEADEKLTKEEEQEAENEYQRRLQEKNPATLAPGANQLRLRPKHLSH</sequence>
<dbReference type="Pfam" id="PF00176">
    <property type="entry name" value="SNF2-rel_dom"/>
    <property type="match status" value="1"/>
</dbReference>
<dbReference type="GO" id="GO:0004386">
    <property type="term" value="F:helicase activity"/>
    <property type="evidence" value="ECO:0007669"/>
    <property type="project" value="UniProtKB-KW"/>
</dbReference>
<dbReference type="PROSITE" id="PS51192">
    <property type="entry name" value="HELICASE_ATP_BIND_1"/>
    <property type="match status" value="1"/>
</dbReference>
<evidence type="ECO:0000256" key="7">
    <source>
        <dbReference type="ARBA" id="ARBA00023125"/>
    </source>
</evidence>
<dbReference type="InterPro" id="IPR049730">
    <property type="entry name" value="SNF2/RAD54-like_C"/>
</dbReference>
<evidence type="ECO:0000256" key="9">
    <source>
        <dbReference type="SAM" id="MobiDB-lite"/>
    </source>
</evidence>
<evidence type="ECO:0000256" key="8">
    <source>
        <dbReference type="ARBA" id="ARBA00023242"/>
    </source>
</evidence>
<keyword evidence="13" id="KW-1185">Reference proteome</keyword>
<keyword evidence="6" id="KW-0067">ATP-binding</keyword>
<dbReference type="PANTHER" id="PTHR45797:SF1">
    <property type="entry name" value="HELICASE ARIP4"/>
    <property type="match status" value="1"/>
</dbReference>
<dbReference type="AlphaFoldDB" id="A0A6A6NZK9"/>
<comment type="subcellular location">
    <subcellularLocation>
        <location evidence="1">Nucleus</location>
    </subcellularLocation>
</comment>
<dbReference type="InterPro" id="IPR027417">
    <property type="entry name" value="P-loop_NTPase"/>
</dbReference>
<protein>
    <submittedName>
        <fullName evidence="12">P-loop containing nucleoside triphosphate hydrolase protein</fullName>
    </submittedName>
</protein>
<dbReference type="InterPro" id="IPR038718">
    <property type="entry name" value="SNF2-like_sf"/>
</dbReference>
<keyword evidence="7" id="KW-0238">DNA-binding</keyword>
<feature type="region of interest" description="Disordered" evidence="9">
    <location>
        <begin position="107"/>
        <end position="149"/>
    </location>
</feature>
<evidence type="ECO:0000256" key="3">
    <source>
        <dbReference type="ARBA" id="ARBA00022741"/>
    </source>
</evidence>
<dbReference type="PROSITE" id="PS51194">
    <property type="entry name" value="HELICASE_CTER"/>
    <property type="match status" value="1"/>
</dbReference>
<dbReference type="InterPro" id="IPR001650">
    <property type="entry name" value="Helicase_C-like"/>
</dbReference>
<feature type="compositionally biased region" description="Acidic residues" evidence="9">
    <location>
        <begin position="325"/>
        <end position="340"/>
    </location>
</feature>
<evidence type="ECO:0000256" key="5">
    <source>
        <dbReference type="ARBA" id="ARBA00022806"/>
    </source>
</evidence>
<evidence type="ECO:0000256" key="1">
    <source>
        <dbReference type="ARBA" id="ARBA00004123"/>
    </source>
</evidence>
<evidence type="ECO:0000313" key="12">
    <source>
        <dbReference type="EMBL" id="KAF2457160.1"/>
    </source>
</evidence>
<dbReference type="InterPro" id="IPR014001">
    <property type="entry name" value="Helicase_ATP-bd"/>
</dbReference>
<comment type="similarity">
    <text evidence="2">Belongs to the SNF2/RAD54 helicase family.</text>
</comment>
<feature type="compositionally biased region" description="Polar residues" evidence="9">
    <location>
        <begin position="107"/>
        <end position="116"/>
    </location>
</feature>
<evidence type="ECO:0000313" key="13">
    <source>
        <dbReference type="Proteomes" id="UP000799766"/>
    </source>
</evidence>
<feature type="compositionally biased region" description="Basic and acidic residues" evidence="9">
    <location>
        <begin position="396"/>
        <end position="405"/>
    </location>
</feature>
<keyword evidence="4 12" id="KW-0378">Hydrolase</keyword>
<feature type="region of interest" description="Disordered" evidence="9">
    <location>
        <begin position="984"/>
        <end position="1028"/>
    </location>
</feature>
<dbReference type="InterPro" id="IPR000330">
    <property type="entry name" value="SNF2_N"/>
</dbReference>
<feature type="region of interest" description="Disordered" evidence="9">
    <location>
        <begin position="354"/>
        <end position="418"/>
    </location>
</feature>
<proteinExistence type="inferred from homology"/>
<dbReference type="GO" id="GO:0016887">
    <property type="term" value="F:ATP hydrolysis activity"/>
    <property type="evidence" value="ECO:0007669"/>
    <property type="project" value="InterPro"/>
</dbReference>
<evidence type="ECO:0000259" key="10">
    <source>
        <dbReference type="PROSITE" id="PS51192"/>
    </source>
</evidence>
<evidence type="ECO:0000256" key="4">
    <source>
        <dbReference type="ARBA" id="ARBA00022801"/>
    </source>
</evidence>
<dbReference type="GO" id="GO:0005634">
    <property type="term" value="C:nucleus"/>
    <property type="evidence" value="ECO:0007669"/>
    <property type="project" value="UniProtKB-SubCell"/>
</dbReference>
<feature type="region of interest" description="Disordered" evidence="9">
    <location>
        <begin position="287"/>
        <end position="340"/>
    </location>
</feature>
<keyword evidence="3" id="KW-0547">Nucleotide-binding</keyword>
<dbReference type="Pfam" id="PF00271">
    <property type="entry name" value="Helicase_C"/>
    <property type="match status" value="1"/>
</dbReference>
<feature type="compositionally biased region" description="Polar residues" evidence="9">
    <location>
        <begin position="354"/>
        <end position="380"/>
    </location>
</feature>
<dbReference type="Gene3D" id="3.40.50.10810">
    <property type="entry name" value="Tandem AAA-ATPase domain"/>
    <property type="match status" value="1"/>
</dbReference>
<keyword evidence="8" id="KW-0539">Nucleus</keyword>
<evidence type="ECO:0000256" key="2">
    <source>
        <dbReference type="ARBA" id="ARBA00007025"/>
    </source>
</evidence>
<name>A0A6A6NZK9_9PEZI</name>
<accession>A0A6A6NZK9</accession>
<dbReference type="Pfam" id="PF24580">
    <property type="entry name" value="DUF7607"/>
    <property type="match status" value="1"/>
</dbReference>
<dbReference type="PANTHER" id="PTHR45797">
    <property type="entry name" value="RAD54-LIKE"/>
    <property type="match status" value="1"/>
</dbReference>
<organism evidence="12 13">
    <name type="scientific">Lineolata rhizophorae</name>
    <dbReference type="NCBI Taxonomy" id="578093"/>
    <lineage>
        <taxon>Eukaryota</taxon>
        <taxon>Fungi</taxon>
        <taxon>Dikarya</taxon>
        <taxon>Ascomycota</taxon>
        <taxon>Pezizomycotina</taxon>
        <taxon>Dothideomycetes</taxon>
        <taxon>Dothideomycetes incertae sedis</taxon>
        <taxon>Lineolatales</taxon>
        <taxon>Lineolataceae</taxon>
        <taxon>Lineolata</taxon>
    </lineage>
</organism>
<dbReference type="CDD" id="cd18793">
    <property type="entry name" value="SF2_C_SNF"/>
    <property type="match status" value="1"/>
</dbReference>
<gene>
    <name evidence="12" type="ORF">BDY21DRAFT_371971</name>
</gene>
<dbReference type="InterPro" id="IPR044574">
    <property type="entry name" value="ARIP4-like"/>
</dbReference>
<feature type="compositionally biased region" description="Polar residues" evidence="9">
    <location>
        <begin position="406"/>
        <end position="417"/>
    </location>
</feature>
<dbReference type="Gene3D" id="3.40.50.300">
    <property type="entry name" value="P-loop containing nucleotide triphosphate hydrolases"/>
    <property type="match status" value="1"/>
</dbReference>
<dbReference type="EMBL" id="MU001681">
    <property type="protein sequence ID" value="KAF2457160.1"/>
    <property type="molecule type" value="Genomic_DNA"/>
</dbReference>
<dbReference type="GO" id="GO:0003677">
    <property type="term" value="F:DNA binding"/>
    <property type="evidence" value="ECO:0007669"/>
    <property type="project" value="UniProtKB-KW"/>
</dbReference>
<dbReference type="GO" id="GO:0005524">
    <property type="term" value="F:ATP binding"/>
    <property type="evidence" value="ECO:0007669"/>
    <property type="project" value="UniProtKB-KW"/>
</dbReference>
<dbReference type="OrthoDB" id="2020972at2759"/>
<feature type="domain" description="Helicase ATP-binding" evidence="10">
    <location>
        <begin position="442"/>
        <end position="588"/>
    </location>
</feature>
<feature type="domain" description="Helicase C-terminal" evidence="11">
    <location>
        <begin position="778"/>
        <end position="929"/>
    </location>
</feature>